<evidence type="ECO:0000256" key="1">
    <source>
        <dbReference type="ARBA" id="ARBA00001974"/>
    </source>
</evidence>
<evidence type="ECO:0000259" key="17">
    <source>
        <dbReference type="Pfam" id="PF07992"/>
    </source>
</evidence>
<dbReference type="SUPFAM" id="SSF51905">
    <property type="entry name" value="FAD/NAD(P)-binding domain"/>
    <property type="match status" value="2"/>
</dbReference>
<reference evidence="18 19" key="1">
    <citation type="submission" date="2024-07" db="EMBL/GenBank/DDBJ databases">
        <title>Chromosome-level genome assembly of the water stick insect Ranatra chinensis (Heteroptera: Nepidae).</title>
        <authorList>
            <person name="Liu X."/>
        </authorList>
    </citation>
    <scope>NUCLEOTIDE SEQUENCE [LARGE SCALE GENOMIC DNA]</scope>
    <source>
        <strain evidence="18">Cailab_2021Rc</strain>
        <tissue evidence="18">Muscle</tissue>
    </source>
</reference>
<comment type="catalytic activity">
    <reaction evidence="11">
        <text>a quinone + hydrogen sulfide + glutathione + H(+) = S-sulfanylglutathione + a quinol</text>
        <dbReference type="Rhea" id="RHEA:55156"/>
        <dbReference type="ChEBI" id="CHEBI:15378"/>
        <dbReference type="ChEBI" id="CHEBI:24646"/>
        <dbReference type="ChEBI" id="CHEBI:29919"/>
        <dbReference type="ChEBI" id="CHEBI:57925"/>
        <dbReference type="ChEBI" id="CHEBI:58905"/>
        <dbReference type="ChEBI" id="CHEBI:132124"/>
        <dbReference type="EC" id="1.8.5.8"/>
    </reaction>
    <physiologicalReaction direction="left-to-right" evidence="11">
        <dbReference type="Rhea" id="RHEA:55157"/>
    </physiologicalReaction>
</comment>
<dbReference type="GO" id="GO:0106436">
    <property type="term" value="F:glutathione-dependent sulfide quinone oxidoreductase activity"/>
    <property type="evidence" value="ECO:0007669"/>
    <property type="project" value="UniProtKB-EC"/>
</dbReference>
<dbReference type="AlphaFoldDB" id="A0ABD0YWP9"/>
<dbReference type="PANTHER" id="PTHR10632">
    <property type="entry name" value="SULFIDE:QUINONE OXIDOREDUCTASE"/>
    <property type="match status" value="1"/>
</dbReference>
<evidence type="ECO:0000256" key="10">
    <source>
        <dbReference type="ARBA" id="ARBA00052810"/>
    </source>
</evidence>
<protein>
    <recommendedName>
        <fullName evidence="15">Sulfide:quinone oxidoreductase, mitochondrial</fullName>
        <ecNumber evidence="14">1.8.5.8</ecNumber>
    </recommendedName>
    <alternativeName>
        <fullName evidence="16">Sulfide quinone oxidoreductase</fullName>
    </alternativeName>
</protein>
<evidence type="ECO:0000313" key="19">
    <source>
        <dbReference type="Proteomes" id="UP001558652"/>
    </source>
</evidence>
<keyword evidence="7" id="KW-0560">Oxidoreductase</keyword>
<evidence type="ECO:0000256" key="15">
    <source>
        <dbReference type="ARBA" id="ARBA00070160"/>
    </source>
</evidence>
<dbReference type="GO" id="GO:0070224">
    <property type="term" value="F:sulfide:quinone oxidoreductase activity"/>
    <property type="evidence" value="ECO:0007669"/>
    <property type="project" value="UniProtKB-ARBA"/>
</dbReference>
<name>A0ABD0YWP9_9HEMI</name>
<evidence type="ECO:0000313" key="18">
    <source>
        <dbReference type="EMBL" id="KAL1140388.1"/>
    </source>
</evidence>
<dbReference type="InterPro" id="IPR023753">
    <property type="entry name" value="FAD/NAD-binding_dom"/>
</dbReference>
<dbReference type="InterPro" id="IPR036188">
    <property type="entry name" value="FAD/NAD-bd_sf"/>
</dbReference>
<evidence type="ECO:0000256" key="7">
    <source>
        <dbReference type="ARBA" id="ARBA00023002"/>
    </source>
</evidence>
<keyword evidence="6" id="KW-0809">Transit peptide</keyword>
<evidence type="ECO:0000256" key="11">
    <source>
        <dbReference type="ARBA" id="ARBA00052986"/>
    </source>
</evidence>
<dbReference type="GO" id="GO:0006790">
    <property type="term" value="P:sulfur compound metabolic process"/>
    <property type="evidence" value="ECO:0007669"/>
    <property type="project" value="UniProtKB-ARBA"/>
</dbReference>
<evidence type="ECO:0000256" key="6">
    <source>
        <dbReference type="ARBA" id="ARBA00022946"/>
    </source>
</evidence>
<comment type="cofactor">
    <cofactor evidence="1">
        <name>FAD</name>
        <dbReference type="ChEBI" id="CHEBI:57692"/>
    </cofactor>
</comment>
<evidence type="ECO:0000256" key="5">
    <source>
        <dbReference type="ARBA" id="ARBA00022827"/>
    </source>
</evidence>
<evidence type="ECO:0000256" key="3">
    <source>
        <dbReference type="ARBA" id="ARBA00022630"/>
    </source>
</evidence>
<dbReference type="Gene3D" id="3.50.50.60">
    <property type="entry name" value="FAD/NAD(P)-binding domain"/>
    <property type="match status" value="2"/>
</dbReference>
<comment type="similarity">
    <text evidence="13">Belongs to the SQRD family.</text>
</comment>
<comment type="function">
    <text evidence="12">Catalyzes the oxidation of hydrogen sulfide with the help of a quinone, such as ubiquinone-10, giving rise to thiosulfate and ultimately to sulfane (molecular sulfur) atoms. Requires an additional electron acceptor; can use sulfite, sulfide or cyanide (in vitro). It is believed the in vivo electron acceptor is glutathione.</text>
</comment>
<dbReference type="PANTHER" id="PTHR10632:SF2">
    <property type="entry name" value="SULFIDE:QUINONE OXIDOREDUCTASE, MITOCHONDRIAL"/>
    <property type="match status" value="1"/>
</dbReference>
<keyword evidence="4" id="KW-0874">Quinone</keyword>
<evidence type="ECO:0000256" key="12">
    <source>
        <dbReference type="ARBA" id="ARBA00059167"/>
    </source>
</evidence>
<dbReference type="EC" id="1.8.5.8" evidence="14"/>
<comment type="caution">
    <text evidence="18">The sequence shown here is derived from an EMBL/GenBank/DDBJ whole genome shotgun (WGS) entry which is preliminary data.</text>
</comment>
<dbReference type="Proteomes" id="UP001558652">
    <property type="component" value="Unassembled WGS sequence"/>
</dbReference>
<dbReference type="InterPro" id="IPR015904">
    <property type="entry name" value="Sulphide_quinone_reductase"/>
</dbReference>
<comment type="subcellular location">
    <subcellularLocation>
        <location evidence="2">Mitochondrion</location>
    </subcellularLocation>
</comment>
<evidence type="ECO:0000256" key="8">
    <source>
        <dbReference type="ARBA" id="ARBA00023128"/>
    </source>
</evidence>
<dbReference type="GO" id="GO:0005739">
    <property type="term" value="C:mitochondrion"/>
    <property type="evidence" value="ECO:0007669"/>
    <property type="project" value="UniProtKB-SubCell"/>
</dbReference>
<evidence type="ECO:0000256" key="9">
    <source>
        <dbReference type="ARBA" id="ARBA00051038"/>
    </source>
</evidence>
<keyword evidence="5" id="KW-0274">FAD</keyword>
<sequence>MQKLFWANCQSGFILTFNNVFLSCKLLVLGGGSGGCSIAAKFAGKLGKNQIIIVDPADRHYYQPMLTLIGGGIKQLKDSSRPMESVLPNNATWIKDTVAHIDPVKSKVITKEGDQISYDYLVVALGLELHYEKIKGLIDSLSMANSGVCSNYSPQYVERTYNTLSNFKSGNAVFTFPNTPIKCGGAPLKACFISEHYLRKHGKKASSRIYYKTALPSIFAVKHYADKLMQLCQERDIDVGLREELVEVKPDSKEAVFKNLDVPNDERTIEYSMLHVTPPMSPPEVIKCEPSLHDPMGYLKIDKGTLQHENHPNIFGIGDCTNLPTSKTAAAVAAQSGVLYDNLTNIMNNKPISSKYDGYTSCPLVTGFGSCIMAEFDYDLQPLETFPIDQSNEHLSMYIMKKDLMPQLYWHAMLRGYWRGPGLIRKILHLGMGR</sequence>
<feature type="domain" description="FAD/NAD(P)-binding" evidence="17">
    <location>
        <begin position="25"/>
        <end position="330"/>
    </location>
</feature>
<keyword evidence="19" id="KW-1185">Reference proteome</keyword>
<organism evidence="18 19">
    <name type="scientific">Ranatra chinensis</name>
    <dbReference type="NCBI Taxonomy" id="642074"/>
    <lineage>
        <taxon>Eukaryota</taxon>
        <taxon>Metazoa</taxon>
        <taxon>Ecdysozoa</taxon>
        <taxon>Arthropoda</taxon>
        <taxon>Hexapoda</taxon>
        <taxon>Insecta</taxon>
        <taxon>Pterygota</taxon>
        <taxon>Neoptera</taxon>
        <taxon>Paraneoptera</taxon>
        <taxon>Hemiptera</taxon>
        <taxon>Heteroptera</taxon>
        <taxon>Panheteroptera</taxon>
        <taxon>Nepomorpha</taxon>
        <taxon>Nepidae</taxon>
        <taxon>Ranatrinae</taxon>
        <taxon>Ranatra</taxon>
    </lineage>
</organism>
<dbReference type="Pfam" id="PF07992">
    <property type="entry name" value="Pyr_redox_2"/>
    <property type="match status" value="1"/>
</dbReference>
<keyword evidence="3" id="KW-0285">Flavoprotein</keyword>
<evidence type="ECO:0000256" key="13">
    <source>
        <dbReference type="ARBA" id="ARBA00060891"/>
    </source>
</evidence>
<proteinExistence type="inferred from homology"/>
<keyword evidence="8" id="KW-0496">Mitochondrion</keyword>
<evidence type="ECO:0000256" key="4">
    <source>
        <dbReference type="ARBA" id="ARBA00022719"/>
    </source>
</evidence>
<comment type="catalytic activity">
    <reaction evidence="10">
        <text>ubiquinone-10 + hydrogen sulfide + glutathione + H(+) = S-sulfanylglutathione + ubiquinol-10</text>
        <dbReference type="Rhea" id="RHEA:62608"/>
        <dbReference type="ChEBI" id="CHEBI:15378"/>
        <dbReference type="ChEBI" id="CHEBI:29919"/>
        <dbReference type="ChEBI" id="CHEBI:46245"/>
        <dbReference type="ChEBI" id="CHEBI:57925"/>
        <dbReference type="ChEBI" id="CHEBI:58905"/>
        <dbReference type="ChEBI" id="CHEBI:64183"/>
    </reaction>
    <physiologicalReaction direction="left-to-right" evidence="10">
        <dbReference type="Rhea" id="RHEA:62609"/>
    </physiologicalReaction>
</comment>
<evidence type="ECO:0000256" key="14">
    <source>
        <dbReference type="ARBA" id="ARBA00066447"/>
    </source>
</evidence>
<gene>
    <name evidence="18" type="ORF">AAG570_000320</name>
</gene>
<evidence type="ECO:0000256" key="16">
    <source>
        <dbReference type="ARBA" id="ARBA00082958"/>
    </source>
</evidence>
<accession>A0ABD0YWP9</accession>
<dbReference type="PROSITE" id="PS51257">
    <property type="entry name" value="PROKAR_LIPOPROTEIN"/>
    <property type="match status" value="1"/>
</dbReference>
<dbReference type="GO" id="GO:0048038">
    <property type="term" value="F:quinone binding"/>
    <property type="evidence" value="ECO:0007669"/>
    <property type="project" value="UniProtKB-KW"/>
</dbReference>
<dbReference type="EMBL" id="JBFDAA010000001">
    <property type="protein sequence ID" value="KAL1140388.1"/>
    <property type="molecule type" value="Genomic_DNA"/>
</dbReference>
<comment type="catalytic activity">
    <reaction evidence="9">
        <text>ubiquinone-10 + hydrogen sulfide + sulfite + 2 H(+) = ubiquinol-10 + thiosulfate</text>
        <dbReference type="Rhea" id="RHEA:38359"/>
        <dbReference type="ChEBI" id="CHEBI:15378"/>
        <dbReference type="ChEBI" id="CHEBI:17359"/>
        <dbReference type="ChEBI" id="CHEBI:29919"/>
        <dbReference type="ChEBI" id="CHEBI:33542"/>
        <dbReference type="ChEBI" id="CHEBI:46245"/>
        <dbReference type="ChEBI" id="CHEBI:64183"/>
    </reaction>
    <physiologicalReaction direction="left-to-right" evidence="9">
        <dbReference type="Rhea" id="RHEA:38360"/>
    </physiologicalReaction>
</comment>
<evidence type="ECO:0000256" key="2">
    <source>
        <dbReference type="ARBA" id="ARBA00004173"/>
    </source>
</evidence>
<dbReference type="FunFam" id="3.50.50.60:FF:000034">
    <property type="entry name" value="sulfide:quinone oxidoreductase, mitochondrial"/>
    <property type="match status" value="1"/>
</dbReference>